<dbReference type="Pfam" id="PF01694">
    <property type="entry name" value="Rhomboid"/>
    <property type="match status" value="1"/>
</dbReference>
<evidence type="ECO:0000256" key="5">
    <source>
        <dbReference type="ARBA" id="ARBA00022989"/>
    </source>
</evidence>
<dbReference type="GeneID" id="54404181"/>
<dbReference type="AlphaFoldDB" id="A0A6A6AFG3"/>
<evidence type="ECO:0000256" key="7">
    <source>
        <dbReference type="SAM" id="MobiDB-lite"/>
    </source>
</evidence>
<keyword evidence="11" id="KW-1185">Reference proteome</keyword>
<feature type="domain" description="Peptidase S54 rhomboid" evidence="9">
    <location>
        <begin position="117"/>
        <end position="272"/>
    </location>
</feature>
<evidence type="ECO:0000313" key="10">
    <source>
        <dbReference type="EMBL" id="KAF2129677.1"/>
    </source>
</evidence>
<comment type="similarity">
    <text evidence="2">Belongs to the peptidase S54 family.</text>
</comment>
<evidence type="ECO:0000259" key="9">
    <source>
        <dbReference type="Pfam" id="PF01694"/>
    </source>
</evidence>
<feature type="transmembrane region" description="Helical" evidence="8">
    <location>
        <begin position="20"/>
        <end position="38"/>
    </location>
</feature>
<evidence type="ECO:0000256" key="3">
    <source>
        <dbReference type="ARBA" id="ARBA00022692"/>
    </source>
</evidence>
<keyword evidence="4" id="KW-0378">Hydrolase</keyword>
<dbReference type="EMBL" id="ML977506">
    <property type="protein sequence ID" value="KAF2129677.1"/>
    <property type="molecule type" value="Genomic_DNA"/>
</dbReference>
<dbReference type="GO" id="GO:0016020">
    <property type="term" value="C:membrane"/>
    <property type="evidence" value="ECO:0007669"/>
    <property type="project" value="UniProtKB-SubCell"/>
</dbReference>
<name>A0A6A6AFG3_9PLEO</name>
<organism evidence="10 11">
    <name type="scientific">Dothidotthia symphoricarpi CBS 119687</name>
    <dbReference type="NCBI Taxonomy" id="1392245"/>
    <lineage>
        <taxon>Eukaryota</taxon>
        <taxon>Fungi</taxon>
        <taxon>Dikarya</taxon>
        <taxon>Ascomycota</taxon>
        <taxon>Pezizomycotina</taxon>
        <taxon>Dothideomycetes</taxon>
        <taxon>Pleosporomycetidae</taxon>
        <taxon>Pleosporales</taxon>
        <taxon>Dothidotthiaceae</taxon>
        <taxon>Dothidotthia</taxon>
    </lineage>
</organism>
<evidence type="ECO:0000256" key="8">
    <source>
        <dbReference type="SAM" id="Phobius"/>
    </source>
</evidence>
<dbReference type="InterPro" id="IPR022764">
    <property type="entry name" value="Peptidase_S54_rhomboid_dom"/>
</dbReference>
<evidence type="ECO:0000256" key="2">
    <source>
        <dbReference type="ARBA" id="ARBA00009045"/>
    </source>
</evidence>
<sequence length="297" mass="32866">MPDFSGIPFTTAVRYVRPAIWAIAVSGGIFIGLSYLEAKKQLKSKSPQPWLQSSPEWSTRKPAPPSLTELATKWGQDLDPISRLTVGIIAANSVVHLASFVVPRYWDALWHQPTRNRNYTLLTSVFVHGGLTHLGVNMFGTHSFLGPVGHSPLFEGSAYHALSFFLSVGILSSFAQHWSTLIAPRKRPLPAVFIRCGGASGALFGLLGVFCWQYPTAQLGILFLPFRIDAQQFLPFLMVFDFVGMTRGYAFANLGHAAHLSGACLGLAYSQFDGKNRIWNPLVRFWKRQLQSGLKSE</sequence>
<dbReference type="SUPFAM" id="SSF144091">
    <property type="entry name" value="Rhomboid-like"/>
    <property type="match status" value="1"/>
</dbReference>
<keyword evidence="6 8" id="KW-0472">Membrane</keyword>
<dbReference type="Proteomes" id="UP000799771">
    <property type="component" value="Unassembled WGS sequence"/>
</dbReference>
<evidence type="ECO:0000256" key="4">
    <source>
        <dbReference type="ARBA" id="ARBA00022801"/>
    </source>
</evidence>
<dbReference type="Gene3D" id="1.20.1540.10">
    <property type="entry name" value="Rhomboid-like"/>
    <property type="match status" value="1"/>
</dbReference>
<feature type="transmembrane region" description="Helical" evidence="8">
    <location>
        <begin position="248"/>
        <end position="269"/>
    </location>
</feature>
<dbReference type="OrthoDB" id="10260614at2759"/>
<dbReference type="PANTHER" id="PTHR43731:SF14">
    <property type="entry name" value="PRESENILIN-ASSOCIATED RHOMBOID-LIKE PROTEIN, MITOCHONDRIAL"/>
    <property type="match status" value="1"/>
</dbReference>
<comment type="subcellular location">
    <subcellularLocation>
        <location evidence="1">Membrane</location>
        <topology evidence="1">Multi-pass membrane protein</topology>
    </subcellularLocation>
</comment>
<protein>
    <recommendedName>
        <fullName evidence="9">Peptidase S54 rhomboid domain-containing protein</fullName>
    </recommendedName>
</protein>
<proteinExistence type="inferred from homology"/>
<dbReference type="GO" id="GO:0004252">
    <property type="term" value="F:serine-type endopeptidase activity"/>
    <property type="evidence" value="ECO:0007669"/>
    <property type="project" value="InterPro"/>
</dbReference>
<gene>
    <name evidence="10" type="ORF">P153DRAFT_291055</name>
</gene>
<evidence type="ECO:0000256" key="1">
    <source>
        <dbReference type="ARBA" id="ARBA00004141"/>
    </source>
</evidence>
<dbReference type="PANTHER" id="PTHR43731">
    <property type="entry name" value="RHOMBOID PROTEASE"/>
    <property type="match status" value="1"/>
</dbReference>
<feature type="transmembrane region" description="Helical" evidence="8">
    <location>
        <begin position="159"/>
        <end position="180"/>
    </location>
</feature>
<evidence type="ECO:0000313" key="11">
    <source>
        <dbReference type="Proteomes" id="UP000799771"/>
    </source>
</evidence>
<keyword evidence="5 8" id="KW-1133">Transmembrane helix</keyword>
<feature type="transmembrane region" description="Helical" evidence="8">
    <location>
        <begin position="119"/>
        <end position="139"/>
    </location>
</feature>
<reference evidence="10" key="1">
    <citation type="journal article" date="2020" name="Stud. Mycol.">
        <title>101 Dothideomycetes genomes: a test case for predicting lifestyles and emergence of pathogens.</title>
        <authorList>
            <person name="Haridas S."/>
            <person name="Albert R."/>
            <person name="Binder M."/>
            <person name="Bloem J."/>
            <person name="Labutti K."/>
            <person name="Salamov A."/>
            <person name="Andreopoulos B."/>
            <person name="Baker S."/>
            <person name="Barry K."/>
            <person name="Bills G."/>
            <person name="Bluhm B."/>
            <person name="Cannon C."/>
            <person name="Castanera R."/>
            <person name="Culley D."/>
            <person name="Daum C."/>
            <person name="Ezra D."/>
            <person name="Gonzalez J."/>
            <person name="Henrissat B."/>
            <person name="Kuo A."/>
            <person name="Liang C."/>
            <person name="Lipzen A."/>
            <person name="Lutzoni F."/>
            <person name="Magnuson J."/>
            <person name="Mondo S."/>
            <person name="Nolan M."/>
            <person name="Ohm R."/>
            <person name="Pangilinan J."/>
            <person name="Park H.-J."/>
            <person name="Ramirez L."/>
            <person name="Alfaro M."/>
            <person name="Sun H."/>
            <person name="Tritt A."/>
            <person name="Yoshinaga Y."/>
            <person name="Zwiers L.-H."/>
            <person name="Turgeon B."/>
            <person name="Goodwin S."/>
            <person name="Spatafora J."/>
            <person name="Crous P."/>
            <person name="Grigoriev I."/>
        </authorList>
    </citation>
    <scope>NUCLEOTIDE SEQUENCE</scope>
    <source>
        <strain evidence="10">CBS 119687</strain>
    </source>
</reference>
<feature type="transmembrane region" description="Helical" evidence="8">
    <location>
        <begin position="192"/>
        <end position="215"/>
    </location>
</feature>
<dbReference type="InterPro" id="IPR050925">
    <property type="entry name" value="Rhomboid_protease_S54"/>
</dbReference>
<dbReference type="GO" id="GO:0006465">
    <property type="term" value="P:signal peptide processing"/>
    <property type="evidence" value="ECO:0007669"/>
    <property type="project" value="TreeGrafter"/>
</dbReference>
<accession>A0A6A6AFG3</accession>
<feature type="compositionally biased region" description="Polar residues" evidence="7">
    <location>
        <begin position="46"/>
        <end position="57"/>
    </location>
</feature>
<feature type="region of interest" description="Disordered" evidence="7">
    <location>
        <begin position="46"/>
        <end position="65"/>
    </location>
</feature>
<keyword evidence="3 8" id="KW-0812">Transmembrane</keyword>
<evidence type="ECO:0000256" key="6">
    <source>
        <dbReference type="ARBA" id="ARBA00023136"/>
    </source>
</evidence>
<dbReference type="RefSeq" id="XP_033524066.1">
    <property type="nucleotide sequence ID" value="XM_033663749.1"/>
</dbReference>
<dbReference type="InterPro" id="IPR035952">
    <property type="entry name" value="Rhomboid-like_sf"/>
</dbReference>